<reference evidence="1 2" key="1">
    <citation type="journal article" date="2016" name="Fungal Biol.">
        <title>The genome of Xylona heveae provides a window into fungal endophytism.</title>
        <authorList>
            <person name="Gazis R."/>
            <person name="Kuo A."/>
            <person name="Riley R."/>
            <person name="LaButti K."/>
            <person name="Lipzen A."/>
            <person name="Lin J."/>
            <person name="Amirebrahimi M."/>
            <person name="Hesse C.N."/>
            <person name="Spatafora J.W."/>
            <person name="Henrissat B."/>
            <person name="Hainaut M."/>
            <person name="Grigoriev I.V."/>
            <person name="Hibbett D.S."/>
        </authorList>
    </citation>
    <scope>NUCLEOTIDE SEQUENCE [LARGE SCALE GENOMIC DNA]</scope>
    <source>
        <strain evidence="1 2">TC161</strain>
    </source>
</reference>
<keyword evidence="2" id="KW-1185">Reference proteome</keyword>
<dbReference type="Pfam" id="PF14441">
    <property type="entry name" value="OTT_1508_deam"/>
    <property type="match status" value="1"/>
</dbReference>
<dbReference type="GeneID" id="28901924"/>
<accession>A0A165INQ3</accession>
<dbReference type="InterPro" id="IPR027796">
    <property type="entry name" value="OTT_1508_deam-like"/>
</dbReference>
<gene>
    <name evidence="1" type="ORF">L228DRAFT_62976</name>
</gene>
<organism evidence="1 2">
    <name type="scientific">Xylona heveae (strain CBS 132557 / TC161)</name>
    <dbReference type="NCBI Taxonomy" id="1328760"/>
    <lineage>
        <taxon>Eukaryota</taxon>
        <taxon>Fungi</taxon>
        <taxon>Dikarya</taxon>
        <taxon>Ascomycota</taxon>
        <taxon>Pezizomycotina</taxon>
        <taxon>Xylonomycetes</taxon>
        <taxon>Xylonales</taxon>
        <taxon>Xylonaceae</taxon>
        <taxon>Xylona</taxon>
    </lineage>
</organism>
<dbReference type="PANTHER" id="PTHR42037">
    <property type="match status" value="1"/>
</dbReference>
<dbReference type="Proteomes" id="UP000076632">
    <property type="component" value="Unassembled WGS sequence"/>
</dbReference>
<sequence length="285" mass="32415">MQNKLVLIYDMSTNTTLFGKLVRECYTERNSSALREVKRLSGPGSHREQDFEKLFGFHYKLGKVVSVSGHLISAAISLRQEFANGFKVRTVPHAQDRKIPLVAKKLKIGGVVNRMFKANDAQRDLYHERLRSLHSEAELEKILCAGVKVQTRVHAELLLIDHFERNKAVFLDGDKYIGCSKPACYLCYHYISNHPNGYTTPPSHQKLYLAWRVPDTQKNDITHLQTQEKIMSKLIEKVREDLKREMRSQKPALPLHPDSTCGLTTTAPSLAPFMDLSGLAQSLED</sequence>
<evidence type="ECO:0000313" key="2">
    <source>
        <dbReference type="Proteomes" id="UP000076632"/>
    </source>
</evidence>
<dbReference type="PANTHER" id="PTHR42037:SF1">
    <property type="match status" value="1"/>
</dbReference>
<dbReference type="OrthoDB" id="3251507at2759"/>
<name>A0A165INQ3_XYLHT</name>
<proteinExistence type="predicted"/>
<dbReference type="RefSeq" id="XP_018190718.1">
    <property type="nucleotide sequence ID" value="XM_018336787.1"/>
</dbReference>
<dbReference type="InParanoid" id="A0A165INQ3"/>
<evidence type="ECO:0000313" key="1">
    <source>
        <dbReference type="EMBL" id="KZF25163.1"/>
    </source>
</evidence>
<dbReference type="AlphaFoldDB" id="A0A165INQ3"/>
<protein>
    <submittedName>
        <fullName evidence="1">Uncharacterized protein</fullName>
    </submittedName>
</protein>
<dbReference type="EMBL" id="KV407455">
    <property type="protein sequence ID" value="KZF25163.1"/>
    <property type="molecule type" value="Genomic_DNA"/>
</dbReference>